<keyword evidence="3" id="KW-1185">Reference proteome</keyword>
<gene>
    <name evidence="2" type="ORF">PV04_00956</name>
</gene>
<dbReference type="Proteomes" id="UP000054266">
    <property type="component" value="Unassembled WGS sequence"/>
</dbReference>
<evidence type="ECO:0000313" key="2">
    <source>
        <dbReference type="EMBL" id="KIW72781.1"/>
    </source>
</evidence>
<name>A0A0D2D593_9EURO</name>
<accession>A0A0D2D593</accession>
<sequence>MFGWSPHSFIRPGTSPHRSTVSLRQILCFLVSDLSFDILHCLGHFPTKFGSRFQRCLQFEATLFVFGILALLLGLLDKLADRLRWFSCHVTTLGFRLRASH</sequence>
<keyword evidence="1" id="KW-0472">Membrane</keyword>
<proteinExistence type="predicted"/>
<dbReference type="HOGENOM" id="CLU_2291346_0_0_1"/>
<keyword evidence="1" id="KW-1133">Transmembrane helix</keyword>
<protein>
    <submittedName>
        <fullName evidence="2">Uncharacterized protein</fullName>
    </submittedName>
</protein>
<dbReference type="AlphaFoldDB" id="A0A0D2D593"/>
<evidence type="ECO:0000256" key="1">
    <source>
        <dbReference type="SAM" id="Phobius"/>
    </source>
</evidence>
<evidence type="ECO:0000313" key="3">
    <source>
        <dbReference type="Proteomes" id="UP000054266"/>
    </source>
</evidence>
<keyword evidence="1" id="KW-0812">Transmembrane</keyword>
<organism evidence="2 3">
    <name type="scientific">Phialophora macrospora</name>
    <dbReference type="NCBI Taxonomy" id="1851006"/>
    <lineage>
        <taxon>Eukaryota</taxon>
        <taxon>Fungi</taxon>
        <taxon>Dikarya</taxon>
        <taxon>Ascomycota</taxon>
        <taxon>Pezizomycotina</taxon>
        <taxon>Eurotiomycetes</taxon>
        <taxon>Chaetothyriomycetidae</taxon>
        <taxon>Chaetothyriales</taxon>
        <taxon>Herpotrichiellaceae</taxon>
        <taxon>Phialophora</taxon>
    </lineage>
</organism>
<feature type="transmembrane region" description="Helical" evidence="1">
    <location>
        <begin position="57"/>
        <end position="76"/>
    </location>
</feature>
<reference evidence="2 3" key="1">
    <citation type="submission" date="2015-01" db="EMBL/GenBank/DDBJ databases">
        <title>The Genome Sequence of Capronia semiimmersa CBS27337.</title>
        <authorList>
            <consortium name="The Broad Institute Genomics Platform"/>
            <person name="Cuomo C."/>
            <person name="de Hoog S."/>
            <person name="Gorbushina A."/>
            <person name="Stielow B."/>
            <person name="Teixiera M."/>
            <person name="Abouelleil A."/>
            <person name="Chapman S.B."/>
            <person name="Priest M."/>
            <person name="Young S.K."/>
            <person name="Wortman J."/>
            <person name="Nusbaum C."/>
            <person name="Birren B."/>
        </authorList>
    </citation>
    <scope>NUCLEOTIDE SEQUENCE [LARGE SCALE GENOMIC DNA]</scope>
    <source>
        <strain evidence="2 3">CBS 27337</strain>
    </source>
</reference>
<dbReference type="EMBL" id="KN846956">
    <property type="protein sequence ID" value="KIW72781.1"/>
    <property type="molecule type" value="Genomic_DNA"/>
</dbReference>